<evidence type="ECO:0000259" key="7">
    <source>
        <dbReference type="Pfam" id="PF01095"/>
    </source>
</evidence>
<evidence type="ECO:0000256" key="3">
    <source>
        <dbReference type="ARBA" id="ARBA00023085"/>
    </source>
</evidence>
<dbReference type="OrthoDB" id="913299at2759"/>
<comment type="catalytic activity">
    <reaction evidence="5">
        <text>[(1-&gt;4)-alpha-D-galacturonosyl methyl ester](n) + n H2O = [(1-&gt;4)-alpha-D-galacturonosyl](n) + n methanol + n H(+)</text>
        <dbReference type="Rhea" id="RHEA:22380"/>
        <dbReference type="Rhea" id="RHEA-COMP:14570"/>
        <dbReference type="Rhea" id="RHEA-COMP:14573"/>
        <dbReference type="ChEBI" id="CHEBI:15377"/>
        <dbReference type="ChEBI" id="CHEBI:15378"/>
        <dbReference type="ChEBI" id="CHEBI:17790"/>
        <dbReference type="ChEBI" id="CHEBI:140522"/>
        <dbReference type="ChEBI" id="CHEBI:140523"/>
        <dbReference type="EC" id="3.1.1.11"/>
    </reaction>
</comment>
<evidence type="ECO:0000256" key="4">
    <source>
        <dbReference type="ARBA" id="ARBA00023316"/>
    </source>
</evidence>
<dbReference type="Proteomes" id="UP000585474">
    <property type="component" value="Unassembled WGS sequence"/>
</dbReference>
<keyword evidence="6" id="KW-1133">Transmembrane helix</keyword>
<sequence length="452" mass="50282">MVIEPAQQPPQAQQVSLAGVLGWLYGHRIGAVKIFLITGLIIGTVLAFTTLHKHKPMTLCKANVTVSLDGASNFYTISAAVEAAPNLSSYQFCIWIKQGRYLENIIVGENKTNVVFLGDGIGKTTITGSRSCYDMNWVVGEGFMAVDLTVENTAMPETNPAVALENWSDRSIFYRCAFVGYRGVVHANHYIQFYCECQIQGASSLIFGGAQAIFQSCFIIVDADGGVTQEHVISAQRRYSQNNPTGFAFQFCFISYRNGTVPVSYWGVPLAPFARIVFIRCQLSVIGTWSYGTFTPLTVFFAEYKNAEPFAMYDIKRPTVNALDQTTVSQFTVREFFGSTDWIPSSIPYKSFGVCGIFWYQLCKPLTNRDILYSAEQETQTKTDKICMGHLMVSSLLPGRTPSWFTVRQLSGPTVYSRCLYVISANGPVFLYSPKNTVDSMNVPYNQVPRTP</sequence>
<dbReference type="PANTHER" id="PTHR31707">
    <property type="entry name" value="PECTINESTERASE"/>
    <property type="match status" value="1"/>
</dbReference>
<keyword evidence="4" id="KW-0961">Cell wall biogenesis/degradation</keyword>
<keyword evidence="3" id="KW-0063">Aspartyl esterase</keyword>
<dbReference type="EMBL" id="BJWL01000024">
    <property type="protein sequence ID" value="GFZ13857.1"/>
    <property type="molecule type" value="Genomic_DNA"/>
</dbReference>
<keyword evidence="6" id="KW-0812">Transmembrane</keyword>
<proteinExistence type="predicted"/>
<protein>
    <recommendedName>
        <fullName evidence="7">Pectinesterase catalytic domain-containing protein</fullName>
    </recommendedName>
</protein>
<comment type="pathway">
    <text evidence="1">Glycan metabolism; pectin degradation; 2-dehydro-3-deoxy-D-gluconate from pectin: step 1/5.</text>
</comment>
<dbReference type="Gene3D" id="2.160.20.10">
    <property type="entry name" value="Single-stranded right-handed beta-helix, Pectin lyase-like"/>
    <property type="match status" value="1"/>
</dbReference>
<feature type="transmembrane region" description="Helical" evidence="6">
    <location>
        <begin position="31"/>
        <end position="51"/>
    </location>
</feature>
<feature type="domain" description="Pectinesterase catalytic" evidence="7">
    <location>
        <begin position="63"/>
        <end position="337"/>
    </location>
</feature>
<organism evidence="8 9">
    <name type="scientific">Actinidia rufa</name>
    <dbReference type="NCBI Taxonomy" id="165716"/>
    <lineage>
        <taxon>Eukaryota</taxon>
        <taxon>Viridiplantae</taxon>
        <taxon>Streptophyta</taxon>
        <taxon>Embryophyta</taxon>
        <taxon>Tracheophyta</taxon>
        <taxon>Spermatophyta</taxon>
        <taxon>Magnoliopsida</taxon>
        <taxon>eudicotyledons</taxon>
        <taxon>Gunneridae</taxon>
        <taxon>Pentapetalae</taxon>
        <taxon>asterids</taxon>
        <taxon>Ericales</taxon>
        <taxon>Actinidiaceae</taxon>
        <taxon>Actinidia</taxon>
    </lineage>
</organism>
<dbReference type="InterPro" id="IPR012334">
    <property type="entry name" value="Pectin_lyas_fold"/>
</dbReference>
<evidence type="ECO:0000313" key="9">
    <source>
        <dbReference type="Proteomes" id="UP000585474"/>
    </source>
</evidence>
<dbReference type="AlphaFoldDB" id="A0A7J0GSQ1"/>
<keyword evidence="6" id="KW-0472">Membrane</keyword>
<evidence type="ECO:0000256" key="6">
    <source>
        <dbReference type="SAM" id="Phobius"/>
    </source>
</evidence>
<keyword evidence="2" id="KW-0378">Hydrolase</keyword>
<reference evidence="8 9" key="1">
    <citation type="submission" date="2019-07" db="EMBL/GenBank/DDBJ databases">
        <title>De Novo Assembly of kiwifruit Actinidia rufa.</title>
        <authorList>
            <person name="Sugita-Konishi S."/>
            <person name="Sato K."/>
            <person name="Mori E."/>
            <person name="Abe Y."/>
            <person name="Kisaki G."/>
            <person name="Hamano K."/>
            <person name="Suezawa K."/>
            <person name="Otani M."/>
            <person name="Fukuda T."/>
            <person name="Manabe T."/>
            <person name="Gomi K."/>
            <person name="Tabuchi M."/>
            <person name="Akimitsu K."/>
            <person name="Kataoka I."/>
        </authorList>
    </citation>
    <scope>NUCLEOTIDE SEQUENCE [LARGE SCALE GENOMIC DNA]</scope>
    <source>
        <strain evidence="9">cv. Fuchu</strain>
    </source>
</reference>
<evidence type="ECO:0000256" key="5">
    <source>
        <dbReference type="ARBA" id="ARBA00047928"/>
    </source>
</evidence>
<dbReference type="SUPFAM" id="SSF51126">
    <property type="entry name" value="Pectin lyase-like"/>
    <property type="match status" value="1"/>
</dbReference>
<dbReference type="GO" id="GO:0042545">
    <property type="term" value="P:cell wall modification"/>
    <property type="evidence" value="ECO:0007669"/>
    <property type="project" value="InterPro"/>
</dbReference>
<dbReference type="UniPathway" id="UPA00545">
    <property type="reaction ID" value="UER00823"/>
</dbReference>
<name>A0A7J0GSQ1_9ERIC</name>
<evidence type="ECO:0000313" key="8">
    <source>
        <dbReference type="EMBL" id="GFZ13857.1"/>
    </source>
</evidence>
<dbReference type="InterPro" id="IPR000070">
    <property type="entry name" value="Pectinesterase_cat"/>
</dbReference>
<accession>A0A7J0GSQ1</accession>
<dbReference type="Pfam" id="PF01095">
    <property type="entry name" value="Pectinesterase"/>
    <property type="match status" value="1"/>
</dbReference>
<keyword evidence="9" id="KW-1185">Reference proteome</keyword>
<gene>
    <name evidence="8" type="ORF">Acr_24g0000470</name>
</gene>
<evidence type="ECO:0000256" key="2">
    <source>
        <dbReference type="ARBA" id="ARBA00022801"/>
    </source>
</evidence>
<comment type="caution">
    <text evidence="8">The sequence shown here is derived from an EMBL/GenBank/DDBJ whole genome shotgun (WGS) entry which is preliminary data.</text>
</comment>
<dbReference type="GO" id="GO:0030599">
    <property type="term" value="F:pectinesterase activity"/>
    <property type="evidence" value="ECO:0007669"/>
    <property type="project" value="UniProtKB-EC"/>
</dbReference>
<evidence type="ECO:0000256" key="1">
    <source>
        <dbReference type="ARBA" id="ARBA00005184"/>
    </source>
</evidence>
<dbReference type="GO" id="GO:0045490">
    <property type="term" value="P:pectin catabolic process"/>
    <property type="evidence" value="ECO:0007669"/>
    <property type="project" value="UniProtKB-UniPathway"/>
</dbReference>
<dbReference type="InterPro" id="IPR011050">
    <property type="entry name" value="Pectin_lyase_fold/virulence"/>
</dbReference>